<accession>A0A9P8RWL9</accession>
<dbReference type="KEGG" id="ssao:94300069"/>
<keyword evidence="3" id="KW-1185">Reference proteome</keyword>
<reference evidence="1" key="2">
    <citation type="submission" date="2020-12" db="EMBL/GenBank/DDBJ databases">
        <title>New Spironucleus salmonicida genome in near-complete chromosomes.</title>
        <authorList>
            <person name="Xu F."/>
            <person name="Kurt Z."/>
            <person name="Jimenez-Gonzalez A."/>
            <person name="Astvaldsson A."/>
            <person name="Andersson J.O."/>
            <person name="Svard S.G."/>
        </authorList>
    </citation>
    <scope>NUCLEOTIDE SEQUENCE</scope>
    <source>
        <strain evidence="1">ATCC 50377</strain>
    </source>
</reference>
<dbReference type="EMBL" id="AUWU02000006">
    <property type="protein sequence ID" value="KAH0571850.1"/>
    <property type="molecule type" value="Genomic_DNA"/>
</dbReference>
<evidence type="ECO:0000313" key="2">
    <source>
        <dbReference type="EMBL" id="KAH0571861.1"/>
    </source>
</evidence>
<comment type="caution">
    <text evidence="1">The sequence shown here is derived from an EMBL/GenBank/DDBJ whole genome shotgun (WGS) entry which is preliminary data.</text>
</comment>
<protein>
    <submittedName>
        <fullName evidence="1">Uncharacterized protein</fullName>
    </submittedName>
</protein>
<dbReference type="GeneID" id="94300069"/>
<dbReference type="Proteomes" id="UP000018208">
    <property type="component" value="Unassembled WGS sequence"/>
</dbReference>
<dbReference type="AlphaFoldDB" id="A0A9P8RWL9"/>
<evidence type="ECO:0000313" key="1">
    <source>
        <dbReference type="EMBL" id="KAH0571850.1"/>
    </source>
</evidence>
<dbReference type="EMBL" id="AUWU02000006">
    <property type="protein sequence ID" value="KAH0571861.1"/>
    <property type="molecule type" value="Genomic_DNA"/>
</dbReference>
<organism evidence="1 3">
    <name type="scientific">Spironucleus salmonicida</name>
    <dbReference type="NCBI Taxonomy" id="348837"/>
    <lineage>
        <taxon>Eukaryota</taxon>
        <taxon>Metamonada</taxon>
        <taxon>Diplomonadida</taxon>
        <taxon>Hexamitidae</taxon>
        <taxon>Hexamitinae</taxon>
        <taxon>Spironucleus</taxon>
    </lineage>
</organism>
<name>A0A9P8RWL9_9EUKA</name>
<reference evidence="1" key="1">
    <citation type="journal article" date="2014" name="PLoS Genet.">
        <title>The Genome of Spironucleus salmonicida Highlights a Fish Pathogen Adapted to Fluctuating Environments.</title>
        <authorList>
            <person name="Xu F."/>
            <person name="Jerlstrom-Hultqvist J."/>
            <person name="Einarsson E."/>
            <person name="Astvaldsson A."/>
            <person name="Svard S.G."/>
            <person name="Andersson J.O."/>
        </authorList>
    </citation>
    <scope>NUCLEOTIDE SEQUENCE</scope>
    <source>
        <strain evidence="1">ATCC 50377</strain>
    </source>
</reference>
<sequence>MTLIAMLSNYCSCWASEGMAAENGKIRNPRKCLYSIQYKYTLSRRMTAGQLGAEVVLRPWRCCSGAELIMRLVEMKLQMVRENVLRCEHGFGHPCDQVGRRWQGGAVDGKGSTVGQTDLLISFEALQYFRCTDSAIVYVAIAGGLASFQAFN</sequence>
<evidence type="ECO:0000313" key="3">
    <source>
        <dbReference type="Proteomes" id="UP000018208"/>
    </source>
</evidence>
<dbReference type="RefSeq" id="XP_067762623.1">
    <property type="nucleotide sequence ID" value="XM_067909867.1"/>
</dbReference>
<proteinExistence type="predicted"/>
<gene>
    <name evidence="1" type="ORF">SS50377_26046</name>
    <name evidence="2" type="ORF">SS50377_26057</name>
</gene>